<proteinExistence type="predicted"/>
<dbReference type="PANTHER" id="PTHR11439">
    <property type="entry name" value="GAG-POL-RELATED RETROTRANSPOSON"/>
    <property type="match status" value="1"/>
</dbReference>
<dbReference type="EMBL" id="CP126654">
    <property type="protein sequence ID" value="WJZ90008.1"/>
    <property type="molecule type" value="Genomic_DNA"/>
</dbReference>
<sequence>MQYAKELPTPMSRGEKLSCIGSDPIGNPQLYRSIVRALQYVTITQPELAYSVNRICQFMQNPLESHWKVIKRILKYLRGTLDHGLHLKRSMNLDITGFCDADWASNLDERRSTIGFYVYLGSNMIYWNSNKQNTVSRSSTVAEYRSLATLAAKVT</sequence>
<evidence type="ECO:0000313" key="1">
    <source>
        <dbReference type="EMBL" id="WJZ90008.1"/>
    </source>
</evidence>
<gene>
    <name evidence="1" type="ORF">VitviT2T_009186</name>
</gene>
<dbReference type="Proteomes" id="UP001227230">
    <property type="component" value="Chromosome 7"/>
</dbReference>
<name>A0ABY9C5L1_VITVI</name>
<keyword evidence="2" id="KW-1185">Reference proteome</keyword>
<evidence type="ECO:0000313" key="2">
    <source>
        <dbReference type="Proteomes" id="UP001227230"/>
    </source>
</evidence>
<organism evidence="1 2">
    <name type="scientific">Vitis vinifera</name>
    <name type="common">Grape</name>
    <dbReference type="NCBI Taxonomy" id="29760"/>
    <lineage>
        <taxon>Eukaryota</taxon>
        <taxon>Viridiplantae</taxon>
        <taxon>Streptophyta</taxon>
        <taxon>Embryophyta</taxon>
        <taxon>Tracheophyta</taxon>
        <taxon>Spermatophyta</taxon>
        <taxon>Magnoliopsida</taxon>
        <taxon>eudicotyledons</taxon>
        <taxon>Gunneridae</taxon>
        <taxon>Pentapetalae</taxon>
        <taxon>rosids</taxon>
        <taxon>Vitales</taxon>
        <taxon>Vitaceae</taxon>
        <taxon>Viteae</taxon>
        <taxon>Vitis</taxon>
    </lineage>
</organism>
<reference evidence="1 2" key="1">
    <citation type="journal article" date="2023" name="Hortic Res">
        <title>The complete reference genome for grapevine (Vitis vinifera L.) genetics and breeding.</title>
        <authorList>
            <person name="Shi X."/>
            <person name="Cao S."/>
            <person name="Wang X."/>
            <person name="Huang S."/>
            <person name="Wang Y."/>
            <person name="Liu Z."/>
            <person name="Liu W."/>
            <person name="Leng X."/>
            <person name="Peng Y."/>
            <person name="Wang N."/>
            <person name="Wang Y."/>
            <person name="Ma Z."/>
            <person name="Xu X."/>
            <person name="Zhang F."/>
            <person name="Xue H."/>
            <person name="Zhong H."/>
            <person name="Wang Y."/>
            <person name="Zhang K."/>
            <person name="Velt A."/>
            <person name="Avia K."/>
            <person name="Holtgrawe D."/>
            <person name="Grimplet J."/>
            <person name="Matus J.T."/>
            <person name="Ware D."/>
            <person name="Wu X."/>
            <person name="Wang H."/>
            <person name="Liu C."/>
            <person name="Fang Y."/>
            <person name="Rustenholz C."/>
            <person name="Cheng Z."/>
            <person name="Xiao H."/>
            <person name="Zhou Y."/>
        </authorList>
    </citation>
    <scope>NUCLEOTIDE SEQUENCE [LARGE SCALE GENOMIC DNA]</scope>
    <source>
        <strain evidence="2">cv. Pinot noir / PN40024</strain>
        <tissue evidence="1">Leaf</tissue>
    </source>
</reference>
<accession>A0ABY9C5L1</accession>
<evidence type="ECO:0008006" key="3">
    <source>
        <dbReference type="Google" id="ProtNLM"/>
    </source>
</evidence>
<protein>
    <recommendedName>
        <fullName evidence="3">Retrovirus-related Pol polyprotein from transposon RE2</fullName>
    </recommendedName>
</protein>
<dbReference type="CDD" id="cd09272">
    <property type="entry name" value="RNase_HI_RT_Ty1"/>
    <property type="match status" value="1"/>
</dbReference>
<dbReference type="PANTHER" id="PTHR11439:SF455">
    <property type="entry name" value="RLK (RECEPTOR-LIKE PROTEIN KINASE) 8, PUTATIVE-RELATED"/>
    <property type="match status" value="1"/>
</dbReference>